<dbReference type="EMBL" id="JACXAE010000009">
    <property type="protein sequence ID" value="MBD2770899.1"/>
    <property type="molecule type" value="Genomic_DNA"/>
</dbReference>
<protein>
    <submittedName>
        <fullName evidence="1">Uncharacterized protein</fullName>
    </submittedName>
</protein>
<organism evidence="1 2">
    <name type="scientific">Iningainema tapete BLCC-T55</name>
    <dbReference type="NCBI Taxonomy" id="2748662"/>
    <lineage>
        <taxon>Bacteria</taxon>
        <taxon>Bacillati</taxon>
        <taxon>Cyanobacteriota</taxon>
        <taxon>Cyanophyceae</taxon>
        <taxon>Nostocales</taxon>
        <taxon>Scytonemataceae</taxon>
        <taxon>Iningainema tapete</taxon>
    </lineage>
</organism>
<name>A0A8J6XFZ4_9CYAN</name>
<evidence type="ECO:0000313" key="1">
    <source>
        <dbReference type="EMBL" id="MBD2770899.1"/>
    </source>
</evidence>
<dbReference type="AlphaFoldDB" id="A0A8J6XFZ4"/>
<dbReference type="RefSeq" id="WP_190825179.1">
    <property type="nucleotide sequence ID" value="NZ_CAWPPI010000009.1"/>
</dbReference>
<keyword evidence="2" id="KW-1185">Reference proteome</keyword>
<proteinExistence type="predicted"/>
<evidence type="ECO:0000313" key="2">
    <source>
        <dbReference type="Proteomes" id="UP000629098"/>
    </source>
</evidence>
<comment type="caution">
    <text evidence="1">The sequence shown here is derived from an EMBL/GenBank/DDBJ whole genome shotgun (WGS) entry which is preliminary data.</text>
</comment>
<accession>A0A8J6XFZ4</accession>
<reference evidence="1" key="1">
    <citation type="submission" date="2020-09" db="EMBL/GenBank/DDBJ databases">
        <title>Iningainema tapete sp. nov. (Scytonemataceae, Cyanobacteria) from greenhouses in central Florida (USA) produces two types of nodularin with biosynthetic potential for microcystin-LR and anabaenopeptins.</title>
        <authorList>
            <person name="Berthold D.E."/>
            <person name="Lefler F.W."/>
            <person name="Huang I.-S."/>
            <person name="Abdulla H."/>
            <person name="Zimba P.V."/>
            <person name="Laughinghouse H.D. IV."/>
        </authorList>
    </citation>
    <scope>NUCLEOTIDE SEQUENCE</scope>
    <source>
        <strain evidence="1">BLCCT55</strain>
    </source>
</reference>
<dbReference type="Proteomes" id="UP000629098">
    <property type="component" value="Unassembled WGS sequence"/>
</dbReference>
<sequence length="62" mass="7495">MWEDEIVEELHRIREEHAKAFNYDVRAICADWRKRQEQSGRQFVTLTSTKQAFKAVQQTEQK</sequence>
<gene>
    <name evidence="1" type="ORF">ICL16_01860</name>
</gene>